<dbReference type="Proteomes" id="UP001599756">
    <property type="component" value="Unassembled WGS sequence"/>
</dbReference>
<sequence length="303" mass="33676">MELDAVVDELYALAPGDFTAVRNERAKEARAAGDRELAGRIRRLRRPTTAAWASNLLVRASPDEVDGLLRLGEALRQAHQDLDGEQLRELSARQHRLTFALARQAERLAARAGQRIGEAARQEVQDTLHAVLADPEAAGEWAKGRLTRPLDAPVGFPAAADSAASAGKPAPARRRAAPSAGEVRDLEAARAHRREQRERLERAERQAAEAEQELHDREVESAAAEEERSRAETERQQAEERVTDLSRRLREAEQEQQQSREAARQAGDRARDLGREVRQARRRAKDAAAQVRELRASGPARPR</sequence>
<dbReference type="RefSeq" id="WP_381798704.1">
    <property type="nucleotide sequence ID" value="NZ_JBHYTS010000044.1"/>
</dbReference>
<protein>
    <recommendedName>
        <fullName evidence="4">Transposase</fullName>
    </recommendedName>
</protein>
<keyword evidence="3" id="KW-1185">Reference proteome</keyword>
<evidence type="ECO:0008006" key="4">
    <source>
        <dbReference type="Google" id="ProtNLM"/>
    </source>
</evidence>
<evidence type="ECO:0000313" key="2">
    <source>
        <dbReference type="EMBL" id="MFE1753698.1"/>
    </source>
</evidence>
<proteinExistence type="predicted"/>
<dbReference type="EMBL" id="JBHYTS010000044">
    <property type="protein sequence ID" value="MFE1753698.1"/>
    <property type="molecule type" value="Genomic_DNA"/>
</dbReference>
<feature type="compositionally biased region" description="Basic and acidic residues" evidence="1">
    <location>
        <begin position="182"/>
        <end position="253"/>
    </location>
</feature>
<evidence type="ECO:0000313" key="3">
    <source>
        <dbReference type="Proteomes" id="UP001599756"/>
    </source>
</evidence>
<feature type="region of interest" description="Disordered" evidence="1">
    <location>
        <begin position="160"/>
        <end position="303"/>
    </location>
</feature>
<feature type="compositionally biased region" description="Basic and acidic residues" evidence="1">
    <location>
        <begin position="261"/>
        <end position="279"/>
    </location>
</feature>
<accession>A0ABW6HB29</accession>
<comment type="caution">
    <text evidence="2">The sequence shown here is derived from an EMBL/GenBank/DDBJ whole genome shotgun (WGS) entry which is preliminary data.</text>
</comment>
<name>A0ABW6HB29_9ACTN</name>
<gene>
    <name evidence="2" type="ORF">ACFW88_24680</name>
</gene>
<organism evidence="2 3">
    <name type="scientific">Streptomyces anandii</name>
    <dbReference type="NCBI Taxonomy" id="285454"/>
    <lineage>
        <taxon>Bacteria</taxon>
        <taxon>Bacillati</taxon>
        <taxon>Actinomycetota</taxon>
        <taxon>Actinomycetes</taxon>
        <taxon>Kitasatosporales</taxon>
        <taxon>Streptomycetaceae</taxon>
        <taxon>Streptomyces</taxon>
    </lineage>
</organism>
<evidence type="ECO:0000256" key="1">
    <source>
        <dbReference type="SAM" id="MobiDB-lite"/>
    </source>
</evidence>
<reference evidence="2 3" key="1">
    <citation type="submission" date="2024-09" db="EMBL/GenBank/DDBJ databases">
        <title>The Natural Products Discovery Center: Release of the First 8490 Sequenced Strains for Exploring Actinobacteria Biosynthetic Diversity.</title>
        <authorList>
            <person name="Kalkreuter E."/>
            <person name="Kautsar S.A."/>
            <person name="Yang D."/>
            <person name="Bader C.D."/>
            <person name="Teijaro C.N."/>
            <person name="Fluegel L."/>
            <person name="Davis C.M."/>
            <person name="Simpson J.R."/>
            <person name="Lauterbach L."/>
            <person name="Steele A.D."/>
            <person name="Gui C."/>
            <person name="Meng S."/>
            <person name="Li G."/>
            <person name="Viehrig K."/>
            <person name="Ye F."/>
            <person name="Su P."/>
            <person name="Kiefer A.F."/>
            <person name="Nichols A."/>
            <person name="Cepeda A.J."/>
            <person name="Yan W."/>
            <person name="Fan B."/>
            <person name="Jiang Y."/>
            <person name="Adhikari A."/>
            <person name="Zheng C.-J."/>
            <person name="Schuster L."/>
            <person name="Cowan T.M."/>
            <person name="Smanski M.J."/>
            <person name="Chevrette M.G."/>
            <person name="De Carvalho L.P.S."/>
            <person name="Shen B."/>
        </authorList>
    </citation>
    <scope>NUCLEOTIDE SEQUENCE [LARGE SCALE GENOMIC DNA]</scope>
    <source>
        <strain evidence="2 3">NPDC059500</strain>
    </source>
</reference>
<feature type="compositionally biased region" description="Low complexity" evidence="1">
    <location>
        <begin position="160"/>
        <end position="170"/>
    </location>
</feature>